<evidence type="ECO:0000256" key="5">
    <source>
        <dbReference type="ARBA" id="ARBA00022632"/>
    </source>
</evidence>
<dbReference type="GO" id="GO:0042025">
    <property type="term" value="C:host cell nucleus"/>
    <property type="evidence" value="ECO:0007669"/>
    <property type="project" value="UniProtKB-SubCell"/>
</dbReference>
<keyword evidence="2 16" id="KW-0244">Early protein</keyword>
<evidence type="ECO:0000256" key="4">
    <source>
        <dbReference type="ARBA" id="ARBA00022581"/>
    </source>
</evidence>
<evidence type="ECO:0000256" key="6">
    <source>
        <dbReference type="ARBA" id="ARBA00022723"/>
    </source>
</evidence>
<keyword evidence="8 16" id="KW-0862">Zinc</keyword>
<evidence type="ECO:0000256" key="15">
    <source>
        <dbReference type="ARBA" id="ARBA00023323"/>
    </source>
</evidence>
<evidence type="ECO:0000256" key="11">
    <source>
        <dbReference type="ARBA" id="ARBA00023159"/>
    </source>
</evidence>
<organism evidence="18 19">
    <name type="scientific">Human papillomavirus 109</name>
    <dbReference type="NCBI Taxonomy" id="915426"/>
    <lineage>
        <taxon>Viruses</taxon>
        <taxon>Monodnaviria</taxon>
        <taxon>Shotokuvirae</taxon>
        <taxon>Cossaviricota</taxon>
        <taxon>Papovaviricetes</taxon>
        <taxon>Zurhausenvirales</taxon>
        <taxon>Papillomaviridae</taxon>
        <taxon>Firstpapillomavirinae</taxon>
        <taxon>Gammapapillomavirus</taxon>
        <taxon>Gammapapillomavirus 7</taxon>
    </lineage>
</organism>
<keyword evidence="12 16" id="KW-0804">Transcription</keyword>
<comment type="similarity">
    <text evidence="1 16 17">Belongs to the papillomaviridae E6 protein family.</text>
</comment>
<gene>
    <name evidence="16 18" type="primary">E6</name>
</gene>
<keyword evidence="11 16" id="KW-0010">Activator</keyword>
<dbReference type="GO" id="GO:0052170">
    <property type="term" value="P:symbiont-mediated suppression of host innate immune response"/>
    <property type="evidence" value="ECO:0007669"/>
    <property type="project" value="UniProtKB-KW"/>
</dbReference>
<evidence type="ECO:0000256" key="3">
    <source>
        <dbReference type="ARBA" id="ARBA00022562"/>
    </source>
</evidence>
<dbReference type="OrthoDB" id="27353at10239"/>
<accession>C1ID84</accession>
<dbReference type="GO" id="GO:0030430">
    <property type="term" value="C:host cell cytoplasm"/>
    <property type="evidence" value="ECO:0007669"/>
    <property type="project" value="UniProtKB-SubCell"/>
</dbReference>
<dbReference type="Pfam" id="PF00518">
    <property type="entry name" value="E6"/>
    <property type="match status" value="1"/>
</dbReference>
<comment type="subcellular location">
    <subcellularLocation>
        <location evidence="16 17">Host cytoplasm</location>
    </subcellularLocation>
    <subcellularLocation>
        <location evidence="16 17">Host nucleus</location>
    </subcellularLocation>
</comment>
<dbReference type="Proteomes" id="UP000101375">
    <property type="component" value="Segment"/>
</dbReference>
<feature type="zinc finger region" evidence="16">
    <location>
        <begin position="25"/>
        <end position="61"/>
    </location>
</feature>
<evidence type="ECO:0000313" key="18">
    <source>
        <dbReference type="EMBL" id="ACD67919.1"/>
    </source>
</evidence>
<dbReference type="GO" id="GO:0039648">
    <property type="term" value="P:symbiont-mediated perturbation of host ubiquitin-like protein modification"/>
    <property type="evidence" value="ECO:0007669"/>
    <property type="project" value="UniProtKB-UniRule"/>
</dbReference>
<keyword evidence="19" id="KW-1185">Reference proteome</keyword>
<evidence type="ECO:0000256" key="12">
    <source>
        <dbReference type="ARBA" id="ARBA00023163"/>
    </source>
</evidence>
<evidence type="ECO:0000256" key="7">
    <source>
        <dbReference type="ARBA" id="ARBA00022771"/>
    </source>
</evidence>
<evidence type="ECO:0000256" key="2">
    <source>
        <dbReference type="ARBA" id="ARBA00022518"/>
    </source>
</evidence>
<evidence type="ECO:0000256" key="1">
    <source>
        <dbReference type="ARBA" id="ARBA00006346"/>
    </source>
</evidence>
<evidence type="ECO:0000256" key="10">
    <source>
        <dbReference type="ARBA" id="ARBA00023125"/>
    </source>
</evidence>
<dbReference type="InterPro" id="IPR001334">
    <property type="entry name" value="E6"/>
</dbReference>
<evidence type="ECO:0000256" key="14">
    <source>
        <dbReference type="ARBA" id="ARBA00023280"/>
    </source>
</evidence>
<dbReference type="GeneID" id="7701334"/>
<comment type="subunit">
    <text evidence="16">Forms homodimers. Interacts with ubiquitin-protein ligase UBE3A/E6-AP; this interaction stimulates UBE3A ubiquitin activity. Interacts with host BAK1.</text>
</comment>
<dbReference type="RefSeq" id="YP_002756538.1">
    <property type="nucleotide sequence ID" value="NC_012485.1"/>
</dbReference>
<dbReference type="EMBL" id="EU541441">
    <property type="protein sequence ID" value="ACD67919.1"/>
    <property type="molecule type" value="Genomic_DNA"/>
</dbReference>
<reference evidence="18 19" key="1">
    <citation type="journal article" date="2010" name="Virology">
        <title>Three novel papillomaviruses (HPV109, HPV112 and HPV114) and their presence in cutaneous and mucosal samples.</title>
        <authorList>
            <person name="Ekstrom J."/>
            <person name="Forslund O."/>
            <person name="Dillner J."/>
        </authorList>
    </citation>
    <scope>NUCLEOTIDE SEQUENCE [LARGE SCALE GENOMIC DNA]</scope>
</reference>
<dbReference type="GO" id="GO:0008270">
    <property type="term" value="F:zinc ion binding"/>
    <property type="evidence" value="ECO:0007669"/>
    <property type="project" value="UniProtKB-KW"/>
</dbReference>
<proteinExistence type="inferred from homology"/>
<keyword evidence="14 16" id="KW-0899">Viral immunoevasion</keyword>
<dbReference type="SUPFAM" id="SSF161229">
    <property type="entry name" value="E6 C-terminal domain-like"/>
    <property type="match status" value="2"/>
</dbReference>
<dbReference type="GO" id="GO:0003677">
    <property type="term" value="F:DNA binding"/>
    <property type="evidence" value="ECO:0007669"/>
    <property type="project" value="UniProtKB-UniRule"/>
</dbReference>
<dbReference type="GO" id="GO:0006351">
    <property type="term" value="P:DNA-templated transcription"/>
    <property type="evidence" value="ECO:0007669"/>
    <property type="project" value="UniProtKB-UniRule"/>
</dbReference>
<protein>
    <recommendedName>
        <fullName evidence="16 17">Protein E6</fullName>
    </recommendedName>
</protein>
<evidence type="ECO:0000256" key="8">
    <source>
        <dbReference type="ARBA" id="ARBA00022833"/>
    </source>
</evidence>
<keyword evidence="13 16" id="KW-1035">Host cytoplasm</keyword>
<name>C1ID84_9PAPI</name>
<keyword evidence="3 16" id="KW-1048">Host nucleus</keyword>
<keyword evidence="10 16" id="KW-0238">DNA-binding</keyword>
<sequence length="140" mass="16055">MDSVNSLFDLCDLYGCTLETLCVSCLFCKSNLSYQDLLAFIVKNLKVVYRNFAFHAACTSCLKLTALHEQRLYCQCTASAAYVQYVCNGDIASLNVRCVACMKQLDCIEKLDCIQKEQTFFLIRSIWRCFCRLCQTQDAW</sequence>
<evidence type="ECO:0000256" key="16">
    <source>
        <dbReference type="HAMAP-Rule" id="MF_04006"/>
    </source>
</evidence>
<evidence type="ECO:0000256" key="13">
    <source>
        <dbReference type="ARBA" id="ARBA00023200"/>
    </source>
</evidence>
<keyword evidence="7 16" id="KW-0863">Zinc-finger</keyword>
<evidence type="ECO:0000313" key="19">
    <source>
        <dbReference type="Proteomes" id="UP000101375"/>
    </source>
</evidence>
<dbReference type="GO" id="GO:0052150">
    <property type="term" value="P:symbiont-mediated perturbation of host apoptosis"/>
    <property type="evidence" value="ECO:0007669"/>
    <property type="project" value="UniProtKB-KW"/>
</dbReference>
<dbReference type="InterPro" id="IPR038575">
    <property type="entry name" value="E6_sf"/>
</dbReference>
<feature type="zinc finger region" evidence="16">
    <location>
        <begin position="98"/>
        <end position="134"/>
    </location>
</feature>
<comment type="function">
    <text evidence="16">Plays a major role in the induction and maintenance of cellular transformation. E6 associates with host UBE3A/E6-AP ubiquitin-protein ligase and modulates its activity. Protects host keratinocytes from apoptosis by mediating the degradation of host BAK1. May also inhibit host immune response.</text>
</comment>
<keyword evidence="9 16" id="KW-0805">Transcription regulation</keyword>
<keyword evidence="6 16" id="KW-0479">Metal-binding</keyword>
<dbReference type="GO" id="GO:0039502">
    <property type="term" value="P:symbiont-mediated suppression of host type I interferon-mediated signaling pathway"/>
    <property type="evidence" value="ECO:0007669"/>
    <property type="project" value="UniProtKB-UniRule"/>
</dbReference>
<evidence type="ECO:0000256" key="17">
    <source>
        <dbReference type="RuleBase" id="RU363123"/>
    </source>
</evidence>
<dbReference type="Gene3D" id="3.30.240.40">
    <property type="entry name" value="E6 early regulatory protein"/>
    <property type="match status" value="2"/>
</dbReference>
<keyword evidence="15 16" id="KW-1119">Modulation of host cell apoptosis by virus</keyword>
<dbReference type="KEGG" id="vg:7701334"/>
<keyword evidence="4 16" id="KW-0945">Host-virus interaction</keyword>
<evidence type="ECO:0000256" key="9">
    <source>
        <dbReference type="ARBA" id="ARBA00023015"/>
    </source>
</evidence>
<keyword evidence="5 16" id="KW-1090">Inhibition of host innate immune response by virus</keyword>
<comment type="caution">
    <text evidence="16">Lacks conserved residue(s) required for the propagation of feature annotation.</text>
</comment>
<dbReference type="HAMAP" id="MF_04006">
    <property type="entry name" value="HPV_E6"/>
    <property type="match status" value="1"/>
</dbReference>
<dbReference type="GO" id="GO:0006355">
    <property type="term" value="P:regulation of DNA-templated transcription"/>
    <property type="evidence" value="ECO:0007669"/>
    <property type="project" value="UniProtKB-UniRule"/>
</dbReference>